<name>A0A5C3KQZ0_COPMA</name>
<dbReference type="SUPFAM" id="SSF53067">
    <property type="entry name" value="Actin-like ATPase domain"/>
    <property type="match status" value="2"/>
</dbReference>
<evidence type="ECO:0000313" key="1">
    <source>
        <dbReference type="EMBL" id="TFK22862.1"/>
    </source>
</evidence>
<keyword evidence="2" id="KW-1185">Reference proteome</keyword>
<dbReference type="OrthoDB" id="2963168at2759"/>
<dbReference type="PANTHER" id="PTHR14187:SF5">
    <property type="entry name" value="HEAT SHOCK 70 KDA PROTEIN 12A"/>
    <property type="match status" value="1"/>
</dbReference>
<evidence type="ECO:0008006" key="3">
    <source>
        <dbReference type="Google" id="ProtNLM"/>
    </source>
</evidence>
<gene>
    <name evidence="1" type="ORF">FA15DRAFT_757715</name>
</gene>
<proteinExistence type="predicted"/>
<organism evidence="1 2">
    <name type="scientific">Coprinopsis marcescibilis</name>
    <name type="common">Agaric fungus</name>
    <name type="synonym">Psathyrella marcescibilis</name>
    <dbReference type="NCBI Taxonomy" id="230819"/>
    <lineage>
        <taxon>Eukaryota</taxon>
        <taxon>Fungi</taxon>
        <taxon>Dikarya</taxon>
        <taxon>Basidiomycota</taxon>
        <taxon>Agaricomycotina</taxon>
        <taxon>Agaricomycetes</taxon>
        <taxon>Agaricomycetidae</taxon>
        <taxon>Agaricales</taxon>
        <taxon>Agaricineae</taxon>
        <taxon>Psathyrellaceae</taxon>
        <taxon>Coprinopsis</taxon>
    </lineage>
</organism>
<reference evidence="1 2" key="1">
    <citation type="journal article" date="2019" name="Nat. Ecol. Evol.">
        <title>Megaphylogeny resolves global patterns of mushroom evolution.</title>
        <authorList>
            <person name="Varga T."/>
            <person name="Krizsan K."/>
            <person name="Foldi C."/>
            <person name="Dima B."/>
            <person name="Sanchez-Garcia M."/>
            <person name="Sanchez-Ramirez S."/>
            <person name="Szollosi G.J."/>
            <person name="Szarkandi J.G."/>
            <person name="Papp V."/>
            <person name="Albert L."/>
            <person name="Andreopoulos W."/>
            <person name="Angelini C."/>
            <person name="Antonin V."/>
            <person name="Barry K.W."/>
            <person name="Bougher N.L."/>
            <person name="Buchanan P."/>
            <person name="Buyck B."/>
            <person name="Bense V."/>
            <person name="Catcheside P."/>
            <person name="Chovatia M."/>
            <person name="Cooper J."/>
            <person name="Damon W."/>
            <person name="Desjardin D."/>
            <person name="Finy P."/>
            <person name="Geml J."/>
            <person name="Haridas S."/>
            <person name="Hughes K."/>
            <person name="Justo A."/>
            <person name="Karasinski D."/>
            <person name="Kautmanova I."/>
            <person name="Kiss B."/>
            <person name="Kocsube S."/>
            <person name="Kotiranta H."/>
            <person name="LaButti K.M."/>
            <person name="Lechner B.E."/>
            <person name="Liimatainen K."/>
            <person name="Lipzen A."/>
            <person name="Lukacs Z."/>
            <person name="Mihaltcheva S."/>
            <person name="Morgado L.N."/>
            <person name="Niskanen T."/>
            <person name="Noordeloos M.E."/>
            <person name="Ohm R.A."/>
            <person name="Ortiz-Santana B."/>
            <person name="Ovrebo C."/>
            <person name="Racz N."/>
            <person name="Riley R."/>
            <person name="Savchenko A."/>
            <person name="Shiryaev A."/>
            <person name="Soop K."/>
            <person name="Spirin V."/>
            <person name="Szebenyi C."/>
            <person name="Tomsovsky M."/>
            <person name="Tulloss R.E."/>
            <person name="Uehling J."/>
            <person name="Grigoriev I.V."/>
            <person name="Vagvolgyi C."/>
            <person name="Papp T."/>
            <person name="Martin F.M."/>
            <person name="Miettinen O."/>
            <person name="Hibbett D.S."/>
            <person name="Nagy L.G."/>
        </authorList>
    </citation>
    <scope>NUCLEOTIDE SEQUENCE [LARGE SCALE GENOMIC DNA]</scope>
    <source>
        <strain evidence="1 2">CBS 121175</strain>
    </source>
</reference>
<protein>
    <recommendedName>
        <fullName evidence="3">Actin-like ATPase domain-containing protein</fullName>
    </recommendedName>
</protein>
<dbReference type="Gene3D" id="3.30.420.40">
    <property type="match status" value="1"/>
</dbReference>
<dbReference type="Proteomes" id="UP000307440">
    <property type="component" value="Unassembled WGS sequence"/>
</dbReference>
<evidence type="ECO:0000313" key="2">
    <source>
        <dbReference type="Proteomes" id="UP000307440"/>
    </source>
</evidence>
<dbReference type="AlphaFoldDB" id="A0A5C3KQZ0"/>
<dbReference type="PANTHER" id="PTHR14187">
    <property type="entry name" value="ALPHA KINASE/ELONGATION FACTOR 2 KINASE"/>
    <property type="match status" value="1"/>
</dbReference>
<dbReference type="STRING" id="230819.A0A5C3KQZ0"/>
<dbReference type="EMBL" id="ML210231">
    <property type="protein sequence ID" value="TFK22862.1"/>
    <property type="molecule type" value="Genomic_DNA"/>
</dbReference>
<dbReference type="InterPro" id="IPR043129">
    <property type="entry name" value="ATPase_NBD"/>
</dbReference>
<accession>A0A5C3KQZ0</accession>
<dbReference type="CDD" id="cd10170">
    <property type="entry name" value="ASKHA_NBD_HSP70"/>
    <property type="match status" value="1"/>
</dbReference>
<sequence>MIRNRREKRVRYRSKREIVVCIDIGTTFSAVSMSILECGQPPRNSNIQEITRWPGQNVPSIKVPSIVWYNAEEVAKAFGSDDEDCLILEKIENEHWTPVVWWKLLIRPGHLQFLPALQEAIPGLPEHLDIKVEDVFRHYLAYIRSQIERHIIDSNANGREIWEDAKSHMTIVLTTPNGWEGITQHRMRQAAMDADLTKDGAKIKFVTEAEASILYLAQTGKIDGWLHRNNYIAMCDCGGGTIDITAYKVSASSSPGKLRLEEICYPRCCIAGSVFVNRMAEVWIRDRLKNTMFDDEVSIKRLLVSFEKSSKPSFDGEKPYVNLALGAYMTERAKDIHNGNLRISKKEMVTFFEPCRQAIIQGLEEIISIPDKPVKRIVFGGGFANSKYLFSEVRKWAETKGVEIARPDDPLEKSVTNGGIHWYLNSTIVGRMAKFHYGIEGDANFNPADPDMRGRETLVDMAGEKKVPYVFFVIVKKDTTISVDKEASAWFYRAFTDDCDKTVSLVLWAYRWGVPPKFMKKPGATKLDDGFLRICTVKGDLSKFYDASPYHESLNPDGKMFKYLQYEACLMLGDTEVRARLKWRSETSKKPIYCEASIGYD</sequence>